<evidence type="ECO:0000256" key="7">
    <source>
        <dbReference type="NCBIfam" id="TIGR00126"/>
    </source>
</evidence>
<dbReference type="AlphaFoldDB" id="A0A1H0LT39"/>
<dbReference type="GO" id="GO:0009264">
    <property type="term" value="P:deoxyribonucleotide catabolic process"/>
    <property type="evidence" value="ECO:0007669"/>
    <property type="project" value="UniProtKB-UniRule"/>
</dbReference>
<dbReference type="GO" id="GO:0004139">
    <property type="term" value="F:deoxyribose-phosphate aldolase activity"/>
    <property type="evidence" value="ECO:0007669"/>
    <property type="project" value="UniProtKB-UniRule"/>
</dbReference>
<evidence type="ECO:0000256" key="5">
    <source>
        <dbReference type="ARBA" id="ARBA00023270"/>
    </source>
</evidence>
<evidence type="ECO:0000256" key="2">
    <source>
        <dbReference type="ARBA" id="ARBA00009473"/>
    </source>
</evidence>
<evidence type="ECO:0000313" key="9">
    <source>
        <dbReference type="Proteomes" id="UP000198793"/>
    </source>
</evidence>
<keyword evidence="5" id="KW-0704">Schiff base</keyword>
<evidence type="ECO:0000313" key="8">
    <source>
        <dbReference type="EMBL" id="SDO71358.1"/>
    </source>
</evidence>
<dbReference type="STRING" id="1166073.SAMN05192530_11144"/>
<dbReference type="SMART" id="SM01133">
    <property type="entry name" value="DeoC"/>
    <property type="match status" value="1"/>
</dbReference>
<dbReference type="NCBIfam" id="TIGR00126">
    <property type="entry name" value="deoC"/>
    <property type="match status" value="1"/>
</dbReference>
<dbReference type="SUPFAM" id="SSF51569">
    <property type="entry name" value="Aldolase"/>
    <property type="match status" value="1"/>
</dbReference>
<evidence type="ECO:0000256" key="3">
    <source>
        <dbReference type="ARBA" id="ARBA00012515"/>
    </source>
</evidence>
<comment type="pathway">
    <text evidence="1">Carbohydrate degradation; 2-deoxy-D-ribose 1-phosphate degradation; D-glyceraldehyde 3-phosphate and acetaldehyde from 2-deoxy-alpha-D-ribose 1-phosphate: step 2/2.</text>
</comment>
<dbReference type="GO" id="GO:0005737">
    <property type="term" value="C:cytoplasm"/>
    <property type="evidence" value="ECO:0007669"/>
    <property type="project" value="InterPro"/>
</dbReference>
<dbReference type="InterPro" id="IPR013785">
    <property type="entry name" value="Aldolase_TIM"/>
</dbReference>
<dbReference type="Gene3D" id="3.20.20.70">
    <property type="entry name" value="Aldolase class I"/>
    <property type="match status" value="1"/>
</dbReference>
<dbReference type="RefSeq" id="WP_090676387.1">
    <property type="nucleotide sequence ID" value="NZ_FNIT01000011.1"/>
</dbReference>
<dbReference type="Proteomes" id="UP000198793">
    <property type="component" value="Unassembled WGS sequence"/>
</dbReference>
<proteinExistence type="inferred from homology"/>
<dbReference type="EC" id="4.1.2.4" evidence="3 7"/>
<organism evidence="8 9">
    <name type="scientific">Aureimonas jatrophae</name>
    <dbReference type="NCBI Taxonomy" id="1166073"/>
    <lineage>
        <taxon>Bacteria</taxon>
        <taxon>Pseudomonadati</taxon>
        <taxon>Pseudomonadota</taxon>
        <taxon>Alphaproteobacteria</taxon>
        <taxon>Hyphomicrobiales</taxon>
        <taxon>Aurantimonadaceae</taxon>
        <taxon>Aureimonas</taxon>
    </lineage>
</organism>
<evidence type="ECO:0000256" key="6">
    <source>
        <dbReference type="ARBA" id="ARBA00048791"/>
    </source>
</evidence>
<name>A0A1H0LT39_9HYPH</name>
<comment type="catalytic activity">
    <reaction evidence="6">
        <text>2-deoxy-D-ribose 5-phosphate = D-glyceraldehyde 3-phosphate + acetaldehyde</text>
        <dbReference type="Rhea" id="RHEA:12821"/>
        <dbReference type="ChEBI" id="CHEBI:15343"/>
        <dbReference type="ChEBI" id="CHEBI:59776"/>
        <dbReference type="ChEBI" id="CHEBI:62877"/>
        <dbReference type="EC" id="4.1.2.4"/>
    </reaction>
</comment>
<dbReference type="PANTHER" id="PTHR10889:SF3">
    <property type="entry name" value="DEOXYRIBOSE-PHOSPHATE ALDOLASE"/>
    <property type="match status" value="1"/>
</dbReference>
<protein>
    <recommendedName>
        <fullName evidence="3 7">Deoxyribose-phosphate aldolase</fullName>
        <ecNumber evidence="3 7">4.1.2.4</ecNumber>
    </recommendedName>
</protein>
<comment type="similarity">
    <text evidence="2">Belongs to the DeoC/FbaB aldolase family. DeoC type 2 subfamily.</text>
</comment>
<dbReference type="OrthoDB" id="6579831at2"/>
<keyword evidence="9" id="KW-1185">Reference proteome</keyword>
<evidence type="ECO:0000256" key="4">
    <source>
        <dbReference type="ARBA" id="ARBA00023239"/>
    </source>
</evidence>
<dbReference type="PIRSF" id="PIRSF001357">
    <property type="entry name" value="DeoC"/>
    <property type="match status" value="1"/>
</dbReference>
<gene>
    <name evidence="8" type="ORF">SAMN05192530_11144</name>
</gene>
<keyword evidence="4" id="KW-0456">Lyase</keyword>
<dbReference type="InterPro" id="IPR002915">
    <property type="entry name" value="DeoC/FbaB/LacD_aldolase"/>
</dbReference>
<dbReference type="InterPro" id="IPR011343">
    <property type="entry name" value="DeoC"/>
</dbReference>
<dbReference type="GO" id="GO:0016052">
    <property type="term" value="P:carbohydrate catabolic process"/>
    <property type="evidence" value="ECO:0007669"/>
    <property type="project" value="TreeGrafter"/>
</dbReference>
<sequence length="250" mass="26001">MTDAELATILIRRLDLTNLDDGCTAADVDALIERAATPVAAVAAICIWPRFVAQARARLPADMRLACVVNFPDGGEDVAETCRETRQAVADGADEIDLVVSWRRAGDRPDLIRDQVRAVKEAAGTARVKAILETGDLADPALVRAGAEAALDGGADVLKTSTGKTGTGATPEAARILLDAVARRGGAAGFKASGGVRRFEDARSYYRLAEEILGAGQATAERFRIGASGVLADLVAVAGGERRADAVAGY</sequence>
<dbReference type="Pfam" id="PF01791">
    <property type="entry name" value="DeoC"/>
    <property type="match status" value="1"/>
</dbReference>
<evidence type="ECO:0000256" key="1">
    <source>
        <dbReference type="ARBA" id="ARBA00004816"/>
    </source>
</evidence>
<dbReference type="EMBL" id="FNIT01000011">
    <property type="protein sequence ID" value="SDO71358.1"/>
    <property type="molecule type" value="Genomic_DNA"/>
</dbReference>
<dbReference type="PANTHER" id="PTHR10889">
    <property type="entry name" value="DEOXYRIBOSE-PHOSPHATE ALDOLASE"/>
    <property type="match status" value="1"/>
</dbReference>
<accession>A0A1H0LT39</accession>
<reference evidence="8 9" key="1">
    <citation type="submission" date="2016-10" db="EMBL/GenBank/DDBJ databases">
        <authorList>
            <person name="de Groot N.N."/>
        </authorList>
    </citation>
    <scope>NUCLEOTIDE SEQUENCE [LARGE SCALE GENOMIC DNA]</scope>
    <source>
        <strain evidence="9">L7-484,KACC 16230,DSM 25025</strain>
    </source>
</reference>